<gene>
    <name evidence="1" type="ORF">F8566_31675</name>
</gene>
<dbReference type="EMBL" id="WBMT01000016">
    <property type="protein sequence ID" value="KAB2344487.1"/>
    <property type="molecule type" value="Genomic_DNA"/>
</dbReference>
<organism evidence="1 2">
    <name type="scientific">Actinomadura rudentiformis</name>
    <dbReference type="NCBI Taxonomy" id="359158"/>
    <lineage>
        <taxon>Bacteria</taxon>
        <taxon>Bacillati</taxon>
        <taxon>Actinomycetota</taxon>
        <taxon>Actinomycetes</taxon>
        <taxon>Streptosporangiales</taxon>
        <taxon>Thermomonosporaceae</taxon>
        <taxon>Actinomadura</taxon>
    </lineage>
</organism>
<protein>
    <submittedName>
        <fullName evidence="1">Uncharacterized protein</fullName>
    </submittedName>
</protein>
<dbReference type="RefSeq" id="WP_151565515.1">
    <property type="nucleotide sequence ID" value="NZ_WBMT01000016.1"/>
</dbReference>
<comment type="caution">
    <text evidence="1">The sequence shown here is derived from an EMBL/GenBank/DDBJ whole genome shotgun (WGS) entry which is preliminary data.</text>
</comment>
<keyword evidence="2" id="KW-1185">Reference proteome</keyword>
<name>A0A6H9YJN7_9ACTN</name>
<dbReference type="OrthoDB" id="3529221at2"/>
<sequence>MSMYQVLPFEGLAEARLGEERAVLQRRLGEHRTFRKGHAQIGLADQYVERGLILHHDDRERLFYIEVSDVPLYHRDVPLLDRPYESVRNDLAELGCRIVEDDEGCELPDDGFNLWCVDTDVTMVGLFPKDRRGSVGDFVEGESRVGTLRAHDVTPGVGTGPVRLGMRRDELRAMLGTCLESVPEYGAAGEDSYIEHGLTLEFAADDVLTGIVIASLARTVTCQGVQMLGRRYSEVVDELAAAGVTVERGELAGHAPGFTLQCPSEAWIVSAIRIGPMS</sequence>
<evidence type="ECO:0000313" key="2">
    <source>
        <dbReference type="Proteomes" id="UP000468735"/>
    </source>
</evidence>
<dbReference type="Proteomes" id="UP000468735">
    <property type="component" value="Unassembled WGS sequence"/>
</dbReference>
<evidence type="ECO:0000313" key="1">
    <source>
        <dbReference type="EMBL" id="KAB2344487.1"/>
    </source>
</evidence>
<reference evidence="1 2" key="1">
    <citation type="submission" date="2019-09" db="EMBL/GenBank/DDBJ databases">
        <title>Actinomadura physcomitrii sp. nov., a novel actinomycete isolated from moss [Physcomitrium sphaericum (Ludw) Fuernr].</title>
        <authorList>
            <person name="Zhuang X."/>
            <person name="Liu C."/>
        </authorList>
    </citation>
    <scope>NUCLEOTIDE SEQUENCE [LARGE SCALE GENOMIC DNA]</scope>
    <source>
        <strain evidence="1 2">HMC1</strain>
    </source>
</reference>
<dbReference type="AlphaFoldDB" id="A0A6H9YJN7"/>
<proteinExistence type="predicted"/>
<accession>A0A6H9YJN7</accession>